<accession>A0A850PEB3</accession>
<dbReference type="GO" id="GO:0003677">
    <property type="term" value="F:DNA binding"/>
    <property type="evidence" value="ECO:0007669"/>
    <property type="project" value="UniProtKB-KW"/>
</dbReference>
<dbReference type="AlphaFoldDB" id="A0A850PEB3"/>
<organism evidence="5 6">
    <name type="scientific">Ameyamaea chiangmaiensis</name>
    <dbReference type="NCBI Taxonomy" id="442969"/>
    <lineage>
        <taxon>Bacteria</taxon>
        <taxon>Pseudomonadati</taxon>
        <taxon>Pseudomonadota</taxon>
        <taxon>Alphaproteobacteria</taxon>
        <taxon>Acetobacterales</taxon>
        <taxon>Acetobacteraceae</taxon>
        <taxon>Ameyamaea</taxon>
    </lineage>
</organism>
<evidence type="ECO:0000313" key="6">
    <source>
        <dbReference type="Proteomes" id="UP000585665"/>
    </source>
</evidence>
<keyword evidence="2" id="KW-0238">DNA-binding</keyword>
<dbReference type="Pfam" id="PF00196">
    <property type="entry name" value="GerE"/>
    <property type="match status" value="1"/>
</dbReference>
<evidence type="ECO:0000256" key="1">
    <source>
        <dbReference type="ARBA" id="ARBA00023015"/>
    </source>
</evidence>
<dbReference type="InterPro" id="IPR000792">
    <property type="entry name" value="Tscrpt_reg_LuxR_C"/>
</dbReference>
<dbReference type="PRINTS" id="PR00038">
    <property type="entry name" value="HTHLUXR"/>
</dbReference>
<dbReference type="Pfam" id="PF03472">
    <property type="entry name" value="Autoind_bind"/>
    <property type="match status" value="1"/>
</dbReference>
<dbReference type="Gene3D" id="1.10.10.10">
    <property type="entry name" value="Winged helix-like DNA-binding domain superfamily/Winged helix DNA-binding domain"/>
    <property type="match status" value="1"/>
</dbReference>
<keyword evidence="1" id="KW-0805">Transcription regulation</keyword>
<dbReference type="GO" id="GO:0006355">
    <property type="term" value="P:regulation of DNA-templated transcription"/>
    <property type="evidence" value="ECO:0007669"/>
    <property type="project" value="InterPro"/>
</dbReference>
<dbReference type="PANTHER" id="PTHR44688">
    <property type="entry name" value="DNA-BINDING TRANSCRIPTIONAL ACTIVATOR DEVR_DOSR"/>
    <property type="match status" value="1"/>
</dbReference>
<feature type="domain" description="HTH luxR-type" evidence="4">
    <location>
        <begin position="185"/>
        <end position="250"/>
    </location>
</feature>
<dbReference type="SUPFAM" id="SSF46894">
    <property type="entry name" value="C-terminal effector domain of the bipartite response regulators"/>
    <property type="match status" value="1"/>
</dbReference>
<dbReference type="InterPro" id="IPR016032">
    <property type="entry name" value="Sig_transdc_resp-reg_C-effctor"/>
</dbReference>
<proteinExistence type="predicted"/>
<sequence length="252" mass="27336">MADHAGVLRQRVSHSTHLNDAFAALCATLGELGCEMVLYDYARTSYAADGLLATPSVLMGANIPIDMKHLWQDKGFYQIDPVQERALQSCAPFAWSYGSETGDTALSLAERHRPVVQFLDRFAMRRGVTAPVRGAAGGFATVTVVLPHASPWQDRHARAFLPQLGFLAAVFQDSVSPLLGASLAVSDVRPLLTRRQRDCLRLCAEGLTSKEMARAMACSVATVDLHLQAAARRLGARNRLHAVALAMREGVL</sequence>
<dbReference type="Proteomes" id="UP000585665">
    <property type="component" value="Unassembled WGS sequence"/>
</dbReference>
<dbReference type="PROSITE" id="PS50043">
    <property type="entry name" value="HTH_LUXR_2"/>
    <property type="match status" value="1"/>
</dbReference>
<name>A0A850PEB3_9PROT</name>
<evidence type="ECO:0000256" key="2">
    <source>
        <dbReference type="ARBA" id="ARBA00023125"/>
    </source>
</evidence>
<dbReference type="SMART" id="SM00421">
    <property type="entry name" value="HTH_LUXR"/>
    <property type="match status" value="1"/>
</dbReference>
<protein>
    <submittedName>
        <fullName evidence="5">LuxR family transcriptional regulator</fullName>
    </submittedName>
</protein>
<evidence type="ECO:0000313" key="5">
    <source>
        <dbReference type="EMBL" id="NVN40810.1"/>
    </source>
</evidence>
<dbReference type="CDD" id="cd06170">
    <property type="entry name" value="LuxR_C_like"/>
    <property type="match status" value="1"/>
</dbReference>
<evidence type="ECO:0000256" key="3">
    <source>
        <dbReference type="ARBA" id="ARBA00023163"/>
    </source>
</evidence>
<dbReference type="InterPro" id="IPR036693">
    <property type="entry name" value="TF_LuxR_autoind-bd_dom_sf"/>
</dbReference>
<dbReference type="InterPro" id="IPR005143">
    <property type="entry name" value="TF_LuxR_autoind-bd_dom"/>
</dbReference>
<dbReference type="InterPro" id="IPR036388">
    <property type="entry name" value="WH-like_DNA-bd_sf"/>
</dbReference>
<dbReference type="SUPFAM" id="SSF75516">
    <property type="entry name" value="Pheromone-binding domain of LuxR-like quorum-sensing transcription factors"/>
    <property type="match status" value="1"/>
</dbReference>
<dbReference type="RefSeq" id="WP_176613747.1">
    <property type="nucleotide sequence ID" value="NZ_JABXXR010000066.1"/>
</dbReference>
<dbReference type="EMBL" id="JABXXR010000066">
    <property type="protein sequence ID" value="NVN40810.1"/>
    <property type="molecule type" value="Genomic_DNA"/>
</dbReference>
<keyword evidence="3" id="KW-0804">Transcription</keyword>
<dbReference type="Gene3D" id="3.30.450.80">
    <property type="entry name" value="Transcription factor LuxR-like, autoinducer-binding domain"/>
    <property type="match status" value="1"/>
</dbReference>
<dbReference type="PANTHER" id="PTHR44688:SF16">
    <property type="entry name" value="DNA-BINDING TRANSCRIPTIONAL ACTIVATOR DEVR_DOSR"/>
    <property type="match status" value="1"/>
</dbReference>
<keyword evidence="6" id="KW-1185">Reference proteome</keyword>
<evidence type="ECO:0000259" key="4">
    <source>
        <dbReference type="PROSITE" id="PS50043"/>
    </source>
</evidence>
<gene>
    <name evidence="5" type="ORF">HUK82_09570</name>
</gene>
<comment type="caution">
    <text evidence="5">The sequence shown here is derived from an EMBL/GenBank/DDBJ whole genome shotgun (WGS) entry which is preliminary data.</text>
</comment>
<reference evidence="5 6" key="1">
    <citation type="submission" date="2020-06" db="EMBL/GenBank/DDBJ databases">
        <title>Description of novel acetic acid bacteria.</title>
        <authorList>
            <person name="Sombolestani A."/>
        </authorList>
    </citation>
    <scope>NUCLEOTIDE SEQUENCE [LARGE SCALE GENOMIC DNA]</scope>
    <source>
        <strain evidence="5 6">LMG 27010</strain>
    </source>
</reference>